<keyword evidence="1" id="KW-1133">Transmembrane helix</keyword>
<keyword evidence="3" id="KW-1185">Reference proteome</keyword>
<keyword evidence="1" id="KW-0472">Membrane</keyword>
<dbReference type="AlphaFoldDB" id="A0A6A7N7D1"/>
<evidence type="ECO:0000313" key="3">
    <source>
        <dbReference type="Proteomes" id="UP000440498"/>
    </source>
</evidence>
<name>A0A6A7N7D1_9BURK</name>
<keyword evidence="1" id="KW-0812">Transmembrane</keyword>
<proteinExistence type="predicted"/>
<dbReference type="Proteomes" id="UP000440498">
    <property type="component" value="Unassembled WGS sequence"/>
</dbReference>
<feature type="transmembrane region" description="Helical" evidence="1">
    <location>
        <begin position="42"/>
        <end position="62"/>
    </location>
</feature>
<evidence type="ECO:0000313" key="2">
    <source>
        <dbReference type="EMBL" id="MQA41000.1"/>
    </source>
</evidence>
<gene>
    <name evidence="2" type="ORF">GEV02_22940</name>
</gene>
<evidence type="ECO:0000256" key="1">
    <source>
        <dbReference type="SAM" id="Phobius"/>
    </source>
</evidence>
<sequence length="103" mass="11009">MRLLIAAFAALVFLGVLWGPAFAVALRYWRRGDARAFLQLRFLYPAQLIATVSLAFLADLLGLRNPAGLVVACTVCVSAAGAGALALLLSFSMRSNRARADRA</sequence>
<feature type="transmembrane region" description="Helical" evidence="1">
    <location>
        <begin position="69"/>
        <end position="91"/>
    </location>
</feature>
<organism evidence="2 3">
    <name type="scientific">Rugamonas aquatica</name>
    <dbReference type="NCBI Taxonomy" id="2743357"/>
    <lineage>
        <taxon>Bacteria</taxon>
        <taxon>Pseudomonadati</taxon>
        <taxon>Pseudomonadota</taxon>
        <taxon>Betaproteobacteria</taxon>
        <taxon>Burkholderiales</taxon>
        <taxon>Oxalobacteraceae</taxon>
        <taxon>Telluria group</taxon>
        <taxon>Rugamonas</taxon>
    </lineage>
</organism>
<comment type="caution">
    <text evidence="2">The sequence shown here is derived from an EMBL/GenBank/DDBJ whole genome shotgun (WGS) entry which is preliminary data.</text>
</comment>
<accession>A0A6A7N7D1</accession>
<protein>
    <submittedName>
        <fullName evidence="2">Uncharacterized protein</fullName>
    </submittedName>
</protein>
<reference evidence="2 3" key="1">
    <citation type="submission" date="2019-10" db="EMBL/GenBank/DDBJ databases">
        <title>Two novel species isolated from a subtropical stream in China.</title>
        <authorList>
            <person name="Lu H."/>
        </authorList>
    </citation>
    <scope>NUCLEOTIDE SEQUENCE [LARGE SCALE GENOMIC DNA]</scope>
    <source>
        <strain evidence="2 3">FT29W</strain>
    </source>
</reference>
<dbReference type="RefSeq" id="WP_152840289.1">
    <property type="nucleotide sequence ID" value="NZ_WHUG01000011.1"/>
</dbReference>
<dbReference type="EMBL" id="WHUG01000011">
    <property type="protein sequence ID" value="MQA41000.1"/>
    <property type="molecule type" value="Genomic_DNA"/>
</dbReference>